<dbReference type="RefSeq" id="WP_268049076.1">
    <property type="nucleotide sequence ID" value="NZ_JAPQES010000002.1"/>
</dbReference>
<sequence>MKRGFTLIELVISLSIISILTLVMTNMVFREVKNYKSVIREDRYENYSQEALRFIETEVKDVRNKAIRIENSKLIIEKVNGDTNTIEKRSMSQNKCKIIIDYFKYINSTYKPVSIVEDIKDFTIYKNKNIIYVTIKTNNGEIFERCIGLKERKEDI</sequence>
<dbReference type="EMBL" id="JAPQES010000002">
    <property type="protein sequence ID" value="MCY6370331.1"/>
    <property type="molecule type" value="Genomic_DNA"/>
</dbReference>
<proteinExistence type="predicted"/>
<gene>
    <name evidence="2" type="ORF">OXH55_06760</name>
</gene>
<protein>
    <submittedName>
        <fullName evidence="2">Type II secretion system protein</fullName>
    </submittedName>
</protein>
<dbReference type="InterPro" id="IPR012902">
    <property type="entry name" value="N_methyl_site"/>
</dbReference>
<name>A0ABT4CQ05_9CLOT</name>
<keyword evidence="1" id="KW-0472">Membrane</keyword>
<dbReference type="Proteomes" id="UP001079657">
    <property type="component" value="Unassembled WGS sequence"/>
</dbReference>
<dbReference type="PROSITE" id="PS00409">
    <property type="entry name" value="PROKAR_NTER_METHYL"/>
    <property type="match status" value="1"/>
</dbReference>
<keyword evidence="1" id="KW-1133">Transmembrane helix</keyword>
<feature type="transmembrane region" description="Helical" evidence="1">
    <location>
        <begin position="6"/>
        <end position="29"/>
    </location>
</feature>
<dbReference type="Pfam" id="PF07963">
    <property type="entry name" value="N_methyl"/>
    <property type="match status" value="1"/>
</dbReference>
<keyword evidence="1" id="KW-0812">Transmembrane</keyword>
<evidence type="ECO:0000313" key="2">
    <source>
        <dbReference type="EMBL" id="MCY6370331.1"/>
    </source>
</evidence>
<accession>A0ABT4CQ05</accession>
<evidence type="ECO:0000313" key="3">
    <source>
        <dbReference type="Proteomes" id="UP001079657"/>
    </source>
</evidence>
<evidence type="ECO:0000256" key="1">
    <source>
        <dbReference type="SAM" id="Phobius"/>
    </source>
</evidence>
<comment type="caution">
    <text evidence="2">The sequence shown here is derived from an EMBL/GenBank/DDBJ whole genome shotgun (WGS) entry which is preliminary data.</text>
</comment>
<keyword evidence="3" id="KW-1185">Reference proteome</keyword>
<reference evidence="2" key="1">
    <citation type="submission" date="2022-12" db="EMBL/GenBank/DDBJ databases">
        <authorList>
            <person name="Wang J."/>
        </authorList>
    </citation>
    <scope>NUCLEOTIDE SEQUENCE</scope>
    <source>
        <strain evidence="2">HY-42-06</strain>
    </source>
</reference>
<dbReference type="NCBIfam" id="TIGR02532">
    <property type="entry name" value="IV_pilin_GFxxxE"/>
    <property type="match status" value="1"/>
</dbReference>
<organism evidence="2 3">
    <name type="scientific">Clostridium ganghwense</name>
    <dbReference type="NCBI Taxonomy" id="312089"/>
    <lineage>
        <taxon>Bacteria</taxon>
        <taxon>Bacillati</taxon>
        <taxon>Bacillota</taxon>
        <taxon>Clostridia</taxon>
        <taxon>Eubacteriales</taxon>
        <taxon>Clostridiaceae</taxon>
        <taxon>Clostridium</taxon>
    </lineage>
</organism>